<comment type="similarity">
    <text evidence="12">Belongs to the COX15/CtaA family. Type 2 subfamily.</text>
</comment>
<comment type="cofactor">
    <cofactor evidence="1 12">
        <name>heme b</name>
        <dbReference type="ChEBI" id="CHEBI:60344"/>
    </cofactor>
</comment>
<dbReference type="Proteomes" id="UP001418637">
    <property type="component" value="Unassembled WGS sequence"/>
</dbReference>
<evidence type="ECO:0000256" key="6">
    <source>
        <dbReference type="ARBA" id="ARBA00023002"/>
    </source>
</evidence>
<feature type="transmembrane region" description="Helical" evidence="12">
    <location>
        <begin position="336"/>
        <end position="354"/>
    </location>
</feature>
<comment type="pathway">
    <text evidence="10 12">Porphyrin-containing compound metabolism; heme A biosynthesis; heme A from heme O: step 1/1.</text>
</comment>
<feature type="transmembrane region" description="Helical" evidence="12">
    <location>
        <begin position="279"/>
        <end position="297"/>
    </location>
</feature>
<dbReference type="InterPro" id="IPR023754">
    <property type="entry name" value="HemeA_Synthase_type2"/>
</dbReference>
<dbReference type="PANTHER" id="PTHR23289:SF2">
    <property type="entry name" value="CYTOCHROME C OXIDASE ASSEMBLY PROTEIN COX15 HOMOLOG"/>
    <property type="match status" value="1"/>
</dbReference>
<sequence length="364" mass="40388">MDALNSSYSRKQLSAPPWSAPSWGKSWIWLLIICVIIMVAIGGATRLTGSGLSITEWKPLTGAIPPLSESSWLSEFEKYRQSPQYELLNTGMSLAEFKSIYWWEWGHRQFGRLMGLVFVIPFLVLVFGWFRKQVSGWLILGLVGLCLLGALQAMVGWIMVASGLKPGMIAVAPVKLMLHLIVATLILASLTFIAQRLSQSQNISSPKCIRWGAWLIFLMVFVQIALGALVAGSKAGLTYNTWPLMDGDFIPPAKYLFMTSPWYENFFDNVTMVQFQHRMFAYCVVIVAGIYSVFVNIRMPATPTARRALLVAGLILVQAALGILTLLLAVPLWAGLAHQILAMLVLVACAYHTFSLQIKRSSVL</sequence>
<evidence type="ECO:0000256" key="11">
    <source>
        <dbReference type="ARBA" id="ARBA00048044"/>
    </source>
</evidence>
<feature type="transmembrane region" description="Helical" evidence="12">
    <location>
        <begin position="137"/>
        <end position="164"/>
    </location>
</feature>
<accession>A0ABV0BI64</accession>
<keyword evidence="4 12" id="KW-0479">Metal-binding</keyword>
<comment type="catalytic activity">
    <reaction evidence="11">
        <text>Fe(II)-heme o + 2 A + H2O = Fe(II)-heme a + 2 AH2</text>
        <dbReference type="Rhea" id="RHEA:63388"/>
        <dbReference type="ChEBI" id="CHEBI:13193"/>
        <dbReference type="ChEBI" id="CHEBI:15377"/>
        <dbReference type="ChEBI" id="CHEBI:17499"/>
        <dbReference type="ChEBI" id="CHEBI:60530"/>
        <dbReference type="ChEBI" id="CHEBI:61715"/>
        <dbReference type="EC" id="1.17.99.9"/>
    </reaction>
    <physiologicalReaction direction="left-to-right" evidence="11">
        <dbReference type="Rhea" id="RHEA:63389"/>
    </physiologicalReaction>
</comment>
<reference evidence="14 15" key="1">
    <citation type="submission" date="2024-04" db="EMBL/GenBank/DDBJ databases">
        <title>A novel species isolated from cricket.</title>
        <authorList>
            <person name="Wang H.-C."/>
        </authorList>
    </citation>
    <scope>NUCLEOTIDE SEQUENCE [LARGE SCALE GENOMIC DNA]</scope>
    <source>
        <strain evidence="14 15">WL0021</strain>
    </source>
</reference>
<evidence type="ECO:0000313" key="14">
    <source>
        <dbReference type="EMBL" id="MEN3930679.1"/>
    </source>
</evidence>
<keyword evidence="8 12" id="KW-0350">Heme biosynthesis</keyword>
<gene>
    <name evidence="12" type="primary">ctaA</name>
    <name evidence="14" type="ORF">WJT86_06320</name>
</gene>
<comment type="caution">
    <text evidence="14">The sequence shown here is derived from an EMBL/GenBank/DDBJ whole genome shotgun (WGS) entry which is preliminary data.</text>
</comment>
<evidence type="ECO:0000256" key="5">
    <source>
        <dbReference type="ARBA" id="ARBA00022989"/>
    </source>
</evidence>
<feature type="transmembrane region" description="Helical" evidence="12">
    <location>
        <begin position="176"/>
        <end position="194"/>
    </location>
</feature>
<feature type="transmembrane region" description="Helical" evidence="12">
    <location>
        <begin position="110"/>
        <end position="130"/>
    </location>
</feature>
<dbReference type="RefSeq" id="WP_346336679.1">
    <property type="nucleotide sequence ID" value="NZ_JBBYXI010000002.1"/>
</dbReference>
<feature type="transmembrane region" description="Helical" evidence="12">
    <location>
        <begin position="214"/>
        <end position="233"/>
    </location>
</feature>
<comment type="function">
    <text evidence="12">Catalyzes the conversion of heme O to heme A by two successive hydroxylations of the methyl group at C8. The first hydroxylation forms heme I, the second hydroxylation results in an unstable dihydroxymethyl group, which spontaneously dehydrates, resulting in the formyl group of heme A.</text>
</comment>
<evidence type="ECO:0000256" key="2">
    <source>
        <dbReference type="ARBA" id="ARBA00004141"/>
    </source>
</evidence>
<comment type="subunit">
    <text evidence="12">Interacts with CtaB.</text>
</comment>
<evidence type="ECO:0000256" key="8">
    <source>
        <dbReference type="ARBA" id="ARBA00023133"/>
    </source>
</evidence>
<comment type="subcellular location">
    <subcellularLocation>
        <location evidence="12">Cell membrane</location>
        <topology evidence="12">Multi-pass membrane protein</topology>
    </subcellularLocation>
    <subcellularLocation>
        <location evidence="2">Membrane</location>
        <topology evidence="2">Multi-pass membrane protein</topology>
    </subcellularLocation>
</comment>
<keyword evidence="5 12" id="KW-1133">Transmembrane helix</keyword>
<keyword evidence="12" id="KW-1003">Cell membrane</keyword>
<feature type="compositionally biased region" description="Polar residues" evidence="13">
    <location>
        <begin position="1"/>
        <end position="12"/>
    </location>
</feature>
<keyword evidence="15" id="KW-1185">Reference proteome</keyword>
<dbReference type="PANTHER" id="PTHR23289">
    <property type="entry name" value="CYTOCHROME C OXIDASE ASSEMBLY PROTEIN COX15"/>
    <property type="match status" value="1"/>
</dbReference>
<dbReference type="Pfam" id="PF02628">
    <property type="entry name" value="COX15-CtaA"/>
    <property type="match status" value="1"/>
</dbReference>
<feature type="transmembrane region" description="Helical" evidence="12">
    <location>
        <begin position="309"/>
        <end position="330"/>
    </location>
</feature>
<name>A0ABV0BI64_9HYPH</name>
<evidence type="ECO:0000256" key="4">
    <source>
        <dbReference type="ARBA" id="ARBA00022723"/>
    </source>
</evidence>
<evidence type="ECO:0000256" key="13">
    <source>
        <dbReference type="SAM" id="MobiDB-lite"/>
    </source>
</evidence>
<organism evidence="14 15">
    <name type="scientific">Hohaiivirga grylli</name>
    <dbReference type="NCBI Taxonomy" id="3133970"/>
    <lineage>
        <taxon>Bacteria</taxon>
        <taxon>Pseudomonadati</taxon>
        <taxon>Pseudomonadota</taxon>
        <taxon>Alphaproteobacteria</taxon>
        <taxon>Hyphomicrobiales</taxon>
        <taxon>Methylobacteriaceae</taxon>
        <taxon>Hohaiivirga</taxon>
    </lineage>
</organism>
<evidence type="ECO:0000256" key="12">
    <source>
        <dbReference type="HAMAP-Rule" id="MF_01665"/>
    </source>
</evidence>
<evidence type="ECO:0000256" key="7">
    <source>
        <dbReference type="ARBA" id="ARBA00023004"/>
    </source>
</evidence>
<protein>
    <recommendedName>
        <fullName evidence="12">Heme A synthase</fullName>
        <shortName evidence="12">HAS</shortName>
        <ecNumber evidence="12">1.17.99.9</ecNumber>
    </recommendedName>
    <alternativeName>
        <fullName evidence="12">Cytochrome aa3-controlling protein</fullName>
    </alternativeName>
</protein>
<keyword evidence="7 12" id="KW-0408">Iron</keyword>
<dbReference type="EC" id="1.17.99.9" evidence="12"/>
<proteinExistence type="inferred from homology"/>
<evidence type="ECO:0000256" key="1">
    <source>
        <dbReference type="ARBA" id="ARBA00001970"/>
    </source>
</evidence>
<feature type="binding site" description="axial binding residue" evidence="12">
    <location>
        <position position="338"/>
    </location>
    <ligand>
        <name>heme</name>
        <dbReference type="ChEBI" id="CHEBI:30413"/>
    </ligand>
    <ligandPart>
        <name>Fe</name>
        <dbReference type="ChEBI" id="CHEBI:18248"/>
    </ligandPart>
</feature>
<evidence type="ECO:0000256" key="9">
    <source>
        <dbReference type="ARBA" id="ARBA00023136"/>
    </source>
</evidence>
<keyword evidence="9 12" id="KW-0472">Membrane</keyword>
<feature type="region of interest" description="Disordered" evidence="13">
    <location>
        <begin position="1"/>
        <end position="20"/>
    </location>
</feature>
<feature type="binding site" description="axial binding residue" evidence="12">
    <location>
        <position position="277"/>
    </location>
    <ligand>
        <name>heme</name>
        <dbReference type="ChEBI" id="CHEBI:30413"/>
    </ligand>
    <ligandPart>
        <name>Fe</name>
        <dbReference type="ChEBI" id="CHEBI:18248"/>
    </ligandPart>
</feature>
<evidence type="ECO:0000313" key="15">
    <source>
        <dbReference type="Proteomes" id="UP001418637"/>
    </source>
</evidence>
<keyword evidence="3 12" id="KW-0812">Transmembrane</keyword>
<dbReference type="EMBL" id="JBBYXI010000002">
    <property type="protein sequence ID" value="MEN3930679.1"/>
    <property type="molecule type" value="Genomic_DNA"/>
</dbReference>
<keyword evidence="6 12" id="KW-0560">Oxidoreductase</keyword>
<dbReference type="InterPro" id="IPR003780">
    <property type="entry name" value="COX15/CtaA_fam"/>
</dbReference>
<evidence type="ECO:0000256" key="10">
    <source>
        <dbReference type="ARBA" id="ARBA00044501"/>
    </source>
</evidence>
<feature type="transmembrane region" description="Helical" evidence="12">
    <location>
        <begin position="27"/>
        <end position="47"/>
    </location>
</feature>
<dbReference type="HAMAP" id="MF_01665">
    <property type="entry name" value="HemeA_synth_type2"/>
    <property type="match status" value="1"/>
</dbReference>
<evidence type="ECO:0000256" key="3">
    <source>
        <dbReference type="ARBA" id="ARBA00022692"/>
    </source>
</evidence>